<keyword evidence="3" id="KW-1185">Reference proteome</keyword>
<protein>
    <recommendedName>
        <fullName evidence="4">Lipoprotein</fullName>
    </recommendedName>
</protein>
<dbReference type="AlphaFoldDB" id="A0A4R3JZ32"/>
<feature type="compositionally biased region" description="Basic and acidic residues" evidence="1">
    <location>
        <begin position="144"/>
        <end position="165"/>
    </location>
</feature>
<evidence type="ECO:0000313" key="2">
    <source>
        <dbReference type="EMBL" id="TCS74083.1"/>
    </source>
</evidence>
<reference evidence="2 3" key="1">
    <citation type="submission" date="2019-03" db="EMBL/GenBank/DDBJ databases">
        <title>Genomic Encyclopedia of Type Strains, Phase IV (KMG-IV): sequencing the most valuable type-strain genomes for metagenomic binning, comparative biology and taxonomic classification.</title>
        <authorList>
            <person name="Goeker M."/>
        </authorList>
    </citation>
    <scope>NUCLEOTIDE SEQUENCE [LARGE SCALE GENOMIC DNA]</scope>
    <source>
        <strain evidence="2 3">DSM 103923</strain>
    </source>
</reference>
<dbReference type="PROSITE" id="PS51257">
    <property type="entry name" value="PROKAR_LIPOPROTEIN"/>
    <property type="match status" value="1"/>
</dbReference>
<feature type="compositionally biased region" description="Basic and acidic residues" evidence="1">
    <location>
        <begin position="93"/>
        <end position="131"/>
    </location>
</feature>
<evidence type="ECO:0000313" key="3">
    <source>
        <dbReference type="Proteomes" id="UP000295135"/>
    </source>
</evidence>
<gene>
    <name evidence="2" type="ORF">EDC61_101308</name>
</gene>
<evidence type="ECO:0000256" key="1">
    <source>
        <dbReference type="SAM" id="MobiDB-lite"/>
    </source>
</evidence>
<organism evidence="2 3">
    <name type="scientific">Sulfuritortus calidifontis</name>
    <dbReference type="NCBI Taxonomy" id="1914471"/>
    <lineage>
        <taxon>Bacteria</taxon>
        <taxon>Pseudomonadati</taxon>
        <taxon>Pseudomonadota</taxon>
        <taxon>Betaproteobacteria</taxon>
        <taxon>Nitrosomonadales</taxon>
        <taxon>Thiobacillaceae</taxon>
        <taxon>Sulfuritortus</taxon>
    </lineage>
</organism>
<dbReference type="EMBL" id="SLZY01000001">
    <property type="protein sequence ID" value="TCS74083.1"/>
    <property type="molecule type" value="Genomic_DNA"/>
</dbReference>
<dbReference type="Proteomes" id="UP000295135">
    <property type="component" value="Unassembled WGS sequence"/>
</dbReference>
<accession>A0A4R3JZ32</accession>
<feature type="region of interest" description="Disordered" evidence="1">
    <location>
        <begin position="80"/>
        <end position="165"/>
    </location>
</feature>
<evidence type="ECO:0008006" key="4">
    <source>
        <dbReference type="Google" id="ProtNLM"/>
    </source>
</evidence>
<comment type="caution">
    <text evidence="2">The sequence shown here is derived from an EMBL/GenBank/DDBJ whole genome shotgun (WGS) entry which is preliminary data.</text>
</comment>
<proteinExistence type="predicted"/>
<sequence length="165" mass="17537">MTAMMRIAALLLIPFLLAGCDVVKDRMGIKDPVKVEAEAKAIGASCRLSGRGLEDCYNLNPGSPRAAIYAGWREMNEYMAERKMEAQPPELDAEGKPIAAHDEATKSGDKEPAKADASGKESAKEPVKEAGKSAAAKTEAGQEAGKDIRPKLKPDLSKEAAAAKR</sequence>
<name>A0A4R3JZ32_9PROT</name>